<feature type="domain" description="PH" evidence="1">
    <location>
        <begin position="148"/>
        <end position="286"/>
    </location>
</feature>
<dbReference type="InterPro" id="IPR001849">
    <property type="entry name" value="PH_domain"/>
</dbReference>
<dbReference type="SUPFAM" id="SSF50729">
    <property type="entry name" value="PH domain-like"/>
    <property type="match status" value="1"/>
</dbReference>
<dbReference type="AlphaFoldDB" id="A0A7S2R3M0"/>
<organism evidence="2">
    <name type="scientific">Eucampia antarctica</name>
    <dbReference type="NCBI Taxonomy" id="49252"/>
    <lineage>
        <taxon>Eukaryota</taxon>
        <taxon>Sar</taxon>
        <taxon>Stramenopiles</taxon>
        <taxon>Ochrophyta</taxon>
        <taxon>Bacillariophyta</taxon>
        <taxon>Mediophyceae</taxon>
        <taxon>Biddulphiophycidae</taxon>
        <taxon>Hemiaulales</taxon>
        <taxon>Hemiaulaceae</taxon>
        <taxon>Eucampia</taxon>
    </lineage>
</organism>
<gene>
    <name evidence="2" type="ORF">EANT1437_LOCUS3449</name>
</gene>
<dbReference type="InterPro" id="IPR011993">
    <property type="entry name" value="PH-like_dom_sf"/>
</dbReference>
<reference evidence="2" key="1">
    <citation type="submission" date="2021-01" db="EMBL/GenBank/DDBJ databases">
        <authorList>
            <person name="Corre E."/>
            <person name="Pelletier E."/>
            <person name="Niang G."/>
            <person name="Scheremetjew M."/>
            <person name="Finn R."/>
            <person name="Kale V."/>
            <person name="Holt S."/>
            <person name="Cochrane G."/>
            <person name="Meng A."/>
            <person name="Brown T."/>
            <person name="Cohen L."/>
        </authorList>
    </citation>
    <scope>NUCLEOTIDE SEQUENCE</scope>
    <source>
        <strain evidence="2">CCMP1452</strain>
    </source>
</reference>
<dbReference type="PROSITE" id="PS50003">
    <property type="entry name" value="PH_DOMAIN"/>
    <property type="match status" value="1"/>
</dbReference>
<proteinExistence type="predicted"/>
<name>A0A7S2R3M0_9STRA</name>
<evidence type="ECO:0000313" key="2">
    <source>
        <dbReference type="EMBL" id="CAD9659786.1"/>
    </source>
</evidence>
<dbReference type="Pfam" id="PF00169">
    <property type="entry name" value="PH"/>
    <property type="match status" value="1"/>
</dbReference>
<accession>A0A7S2R3M0</accession>
<sequence length="298" mass="32778">MNTLNAGRRSRGVDRDENYKAGDFTRGLMHSMEESTKAGMKSRGTGEYNESYKGNPLDFFVGASSGTVKYVDKNKAKLGGAGGAGAGLVLGTVVAGPIGAIAGGFIGAALTSIAIKETEEFITKKEVNAEEELLRHPEKHGEMGLSLPRGPQGLLYKLGGLLQNLWEPFWYILDIDKKILVCHNISENSPPKIDTNIFNPSNNLHLQKDAKIKDGDIQVDSDPTEVIQLSECEVEKNEKLSSDKLQLFAFTITLNKSMFFKERYHLVSETKEIRSMWVAMIADMTGNMKSLDKLLETS</sequence>
<protein>
    <recommendedName>
        <fullName evidence="1">PH domain-containing protein</fullName>
    </recommendedName>
</protein>
<dbReference type="Gene3D" id="2.30.29.30">
    <property type="entry name" value="Pleckstrin-homology domain (PH domain)/Phosphotyrosine-binding domain (PTB)"/>
    <property type="match status" value="1"/>
</dbReference>
<dbReference type="EMBL" id="HBHI01006776">
    <property type="protein sequence ID" value="CAD9659786.1"/>
    <property type="molecule type" value="Transcribed_RNA"/>
</dbReference>
<evidence type="ECO:0000259" key="1">
    <source>
        <dbReference type="PROSITE" id="PS50003"/>
    </source>
</evidence>